<proteinExistence type="predicted"/>
<reference evidence="1 2" key="1">
    <citation type="journal article" date="2018" name="BMC Genomics">
        <title>Comparative genome analyses reveal sequence features reflecting distinct modes of host-adaptation between dicot and monocot powdery mildew.</title>
        <authorList>
            <person name="Wu Y."/>
            <person name="Ma X."/>
            <person name="Pan Z."/>
            <person name="Kale S.D."/>
            <person name="Song Y."/>
            <person name="King H."/>
            <person name="Zhang Q."/>
            <person name="Presley C."/>
            <person name="Deng X."/>
            <person name="Wei C.I."/>
            <person name="Xiao S."/>
        </authorList>
    </citation>
    <scope>NUCLEOTIDE SEQUENCE [LARGE SCALE GENOMIC DNA]</scope>
    <source>
        <strain evidence="1">UMSG1</strain>
    </source>
</reference>
<sequence>MLSKTPVAVAIRDENAIEKIGGKLVKCNGNENLATFKRKNATFEKNAFITPMGPRNRAPLGIKTTNANINAFRTPVGSQLQENPKTNKPKSIYTRQPTKSVYTDKVKSEPSISEVSTSEPEVEYCPPTPKNLPYESETFPLDCLNYSHVQSSSIIRDLYKKNKFLQLEERGLIKLDKEQEEAYQRDARLADENFLRMMKEEWTIGDVPEISSNVQKSNTCSQKAKPEIIDTKKSIVTERRIPTLTSKKACRALSVTSKSALSQSKKSKLPCKSTMALSRLKPSSTQHASSFNTAKLYTISTATSRSTIGYSKGRDIPKILKGPMQRERMNAKQIYPSETKFEQSSNFERSSINHEYQNPKFLNIFDKDGEPEFDLCGQIPDPPKEGEDDEVFIMTLS</sequence>
<dbReference type="AlphaFoldDB" id="A0A420IIE6"/>
<protein>
    <submittedName>
        <fullName evidence="1">Uncharacterized protein</fullName>
    </submittedName>
</protein>
<evidence type="ECO:0000313" key="2">
    <source>
        <dbReference type="Proteomes" id="UP000285326"/>
    </source>
</evidence>
<accession>A0A420IIE6</accession>
<gene>
    <name evidence="1" type="ORF">GcM1_240106</name>
</gene>
<name>A0A420IIE6_9PEZI</name>
<evidence type="ECO:0000313" key="1">
    <source>
        <dbReference type="EMBL" id="RKF74319.1"/>
    </source>
</evidence>
<organism evidence="1 2">
    <name type="scientific">Golovinomyces cichoracearum</name>
    <dbReference type="NCBI Taxonomy" id="62708"/>
    <lineage>
        <taxon>Eukaryota</taxon>
        <taxon>Fungi</taxon>
        <taxon>Dikarya</taxon>
        <taxon>Ascomycota</taxon>
        <taxon>Pezizomycotina</taxon>
        <taxon>Leotiomycetes</taxon>
        <taxon>Erysiphales</taxon>
        <taxon>Erysiphaceae</taxon>
        <taxon>Golovinomyces</taxon>
    </lineage>
</organism>
<dbReference type="EMBL" id="MCBS01024025">
    <property type="protein sequence ID" value="RKF74319.1"/>
    <property type="molecule type" value="Genomic_DNA"/>
</dbReference>
<dbReference type="Proteomes" id="UP000285326">
    <property type="component" value="Unassembled WGS sequence"/>
</dbReference>
<comment type="caution">
    <text evidence="1">The sequence shown here is derived from an EMBL/GenBank/DDBJ whole genome shotgun (WGS) entry which is preliminary data.</text>
</comment>